<dbReference type="InterPro" id="IPR050789">
    <property type="entry name" value="Diverse_Enzym_Activities"/>
</dbReference>
<keyword evidence="1" id="KW-0812">Transmembrane</keyword>
<dbReference type="RefSeq" id="WP_092465923.1">
    <property type="nucleotide sequence ID" value="NZ_FNCZ01000001.1"/>
</dbReference>
<name>A0A1G7WM01_9FLAO</name>
<evidence type="ECO:0000256" key="1">
    <source>
        <dbReference type="SAM" id="Phobius"/>
    </source>
</evidence>
<dbReference type="Proteomes" id="UP000199492">
    <property type="component" value="Unassembled WGS sequence"/>
</dbReference>
<dbReference type="EMBL" id="FNCZ01000001">
    <property type="protein sequence ID" value="SDG72953.1"/>
    <property type="molecule type" value="Genomic_DNA"/>
</dbReference>
<keyword evidence="1" id="KW-1133">Transmembrane helix</keyword>
<protein>
    <submittedName>
        <fullName evidence="3">CubicO group peptidase, beta-lactamase class C family</fullName>
    </submittedName>
</protein>
<dbReference type="OrthoDB" id="9773047at2"/>
<reference evidence="4" key="1">
    <citation type="submission" date="2016-10" db="EMBL/GenBank/DDBJ databases">
        <authorList>
            <person name="Varghese N."/>
            <person name="Submissions S."/>
        </authorList>
    </citation>
    <scope>NUCLEOTIDE SEQUENCE [LARGE SCALE GENOMIC DNA]</scope>
    <source>
        <strain evidence="4">DSM 15363</strain>
    </source>
</reference>
<dbReference type="AlphaFoldDB" id="A0A1G7WM01"/>
<sequence length="379" mass="43046">MKFIKKLLKWLLGIIVALIIAAYIFDYDYILKGVRVVYFTGHSTAFIDDYPYFENDTIKKGTTTDAWPLHTKYNSVTATDKLKTTNDEFGTVAYLIIKNDSIFYENYAEDYSKDSKTNSFSMAKSITSALLGKAIMDGYIKNLDQPISDFYPQFKGTKTTVGDLSSMSSGLDWVESYTSPFSITARANYDDDLAETILNQKVVKTPGKEFEYLSGSTQLLGMVIKEATEKQLATYLSESFWQPLGAENDALWQLDDGDNKLAKAFCCISSNARDFARFGKLYKDHGKWNGKQILDSTFVATSTQSRFKGQPYGYGFWVSDYNNKHTFAMIGILGQYVITIPEDNVIIIRLGHHRSPEKVNFFPSDFYVYIDEAYAMMKK</sequence>
<dbReference type="STRING" id="262004.SAMN04489796_101419"/>
<organism evidence="3 4">
    <name type="scientific">Winogradskyella thalassocola</name>
    <dbReference type="NCBI Taxonomy" id="262004"/>
    <lineage>
        <taxon>Bacteria</taxon>
        <taxon>Pseudomonadati</taxon>
        <taxon>Bacteroidota</taxon>
        <taxon>Flavobacteriia</taxon>
        <taxon>Flavobacteriales</taxon>
        <taxon>Flavobacteriaceae</taxon>
        <taxon>Winogradskyella</taxon>
    </lineage>
</organism>
<dbReference type="InterPro" id="IPR012338">
    <property type="entry name" value="Beta-lactam/transpept-like"/>
</dbReference>
<dbReference type="InterPro" id="IPR001466">
    <property type="entry name" value="Beta-lactam-related"/>
</dbReference>
<keyword evidence="4" id="KW-1185">Reference proteome</keyword>
<evidence type="ECO:0000313" key="4">
    <source>
        <dbReference type="Proteomes" id="UP000199492"/>
    </source>
</evidence>
<gene>
    <name evidence="3" type="ORF">SAMN04489796_101419</name>
</gene>
<evidence type="ECO:0000313" key="3">
    <source>
        <dbReference type="EMBL" id="SDG72953.1"/>
    </source>
</evidence>
<dbReference type="PANTHER" id="PTHR43283">
    <property type="entry name" value="BETA-LACTAMASE-RELATED"/>
    <property type="match status" value="1"/>
</dbReference>
<dbReference type="PANTHER" id="PTHR43283:SF7">
    <property type="entry name" value="BETA-LACTAMASE-RELATED DOMAIN-CONTAINING PROTEIN"/>
    <property type="match status" value="1"/>
</dbReference>
<accession>A0A1G7WM01</accession>
<proteinExistence type="predicted"/>
<dbReference type="Pfam" id="PF00144">
    <property type="entry name" value="Beta-lactamase"/>
    <property type="match status" value="1"/>
</dbReference>
<feature type="transmembrane region" description="Helical" evidence="1">
    <location>
        <begin position="7"/>
        <end position="25"/>
    </location>
</feature>
<evidence type="ECO:0000259" key="2">
    <source>
        <dbReference type="Pfam" id="PF00144"/>
    </source>
</evidence>
<feature type="domain" description="Beta-lactamase-related" evidence="2">
    <location>
        <begin position="89"/>
        <end position="356"/>
    </location>
</feature>
<dbReference type="Gene3D" id="3.40.710.10">
    <property type="entry name" value="DD-peptidase/beta-lactamase superfamily"/>
    <property type="match status" value="1"/>
</dbReference>
<dbReference type="SUPFAM" id="SSF56601">
    <property type="entry name" value="beta-lactamase/transpeptidase-like"/>
    <property type="match status" value="1"/>
</dbReference>
<keyword evidence="1" id="KW-0472">Membrane</keyword>